<accession>A0ABY5NL17</accession>
<gene>
    <name evidence="2" type="ORF">L2X98_21965</name>
</gene>
<evidence type="ECO:0000256" key="1">
    <source>
        <dbReference type="SAM" id="SignalP"/>
    </source>
</evidence>
<evidence type="ECO:0008006" key="4">
    <source>
        <dbReference type="Google" id="ProtNLM"/>
    </source>
</evidence>
<dbReference type="Proteomes" id="UP001054811">
    <property type="component" value="Chromosome"/>
</dbReference>
<evidence type="ECO:0000313" key="2">
    <source>
        <dbReference type="EMBL" id="UUT35843.1"/>
    </source>
</evidence>
<dbReference type="PROSITE" id="PS51257">
    <property type="entry name" value="PROKAR_LIPOPROTEIN"/>
    <property type="match status" value="1"/>
</dbReference>
<feature type="signal peptide" evidence="1">
    <location>
        <begin position="1"/>
        <end position="19"/>
    </location>
</feature>
<proteinExistence type="predicted"/>
<evidence type="ECO:0000313" key="3">
    <source>
        <dbReference type="Proteomes" id="UP001054811"/>
    </source>
</evidence>
<keyword evidence="3" id="KW-1185">Reference proteome</keyword>
<dbReference type="EMBL" id="CP091139">
    <property type="protein sequence ID" value="UUT35843.1"/>
    <property type="molecule type" value="Genomic_DNA"/>
</dbReference>
<reference evidence="2" key="1">
    <citation type="submission" date="2022-01" db="EMBL/GenBank/DDBJ databases">
        <title>Microbacterium eymi and Microbacterium rhizovicinus sp. nov., isolated from the rhizospheric soil of Elymus tsukushiensis, a plant native to the Dokdo Islands, Republic of Korea.</title>
        <authorList>
            <person name="Hwang Y.J."/>
        </authorList>
    </citation>
    <scope>NUCLEOTIDE SEQUENCE</scope>
    <source>
        <strain evidence="2">KUDC0405</strain>
    </source>
</reference>
<dbReference type="RefSeq" id="WP_259612474.1">
    <property type="nucleotide sequence ID" value="NZ_CP091139.2"/>
</dbReference>
<keyword evidence="1" id="KW-0732">Signal</keyword>
<name>A0ABY5NL17_9MICO</name>
<protein>
    <recommendedName>
        <fullName evidence="4">Lipoprotein</fullName>
    </recommendedName>
</protein>
<organism evidence="2 3">
    <name type="scientific">Microbacterium elymi</name>
    <dbReference type="NCBI Taxonomy" id="2909587"/>
    <lineage>
        <taxon>Bacteria</taxon>
        <taxon>Bacillati</taxon>
        <taxon>Actinomycetota</taxon>
        <taxon>Actinomycetes</taxon>
        <taxon>Micrococcales</taxon>
        <taxon>Microbacteriaceae</taxon>
        <taxon>Microbacterium</taxon>
    </lineage>
</organism>
<sequence length="182" mass="19136">MSSRLIRATVTAVVAGVCAAGLLTGCAPEPHETPTPTPRFTSEAQAFQAAEETYRAYVDATNKVDLSDPATFEDVFHLTTGQQNADDKKALTAYHAAGVTESGESQIELIRATSAASDLSKVELAICLDVSDVKVVDSAGKSLVDPNRVDVQRLAVTLNDTATSGRSLLISEIKGRDGGPRC</sequence>
<feature type="chain" id="PRO_5046997731" description="Lipoprotein" evidence="1">
    <location>
        <begin position="20"/>
        <end position="182"/>
    </location>
</feature>